<evidence type="ECO:0000259" key="1">
    <source>
        <dbReference type="Pfam" id="PF24035"/>
    </source>
</evidence>
<organism evidence="2 3">
    <name type="scientific">Halorientalis brevis</name>
    <dbReference type="NCBI Taxonomy" id="1126241"/>
    <lineage>
        <taxon>Archaea</taxon>
        <taxon>Methanobacteriati</taxon>
        <taxon>Methanobacteriota</taxon>
        <taxon>Stenosarchaea group</taxon>
        <taxon>Halobacteria</taxon>
        <taxon>Halobacteriales</taxon>
        <taxon>Haloarculaceae</taxon>
        <taxon>Halorientalis</taxon>
    </lineage>
</organism>
<feature type="domain" description="DUF7344" evidence="1">
    <location>
        <begin position="129"/>
        <end position="197"/>
    </location>
</feature>
<proteinExistence type="predicted"/>
<protein>
    <recommendedName>
        <fullName evidence="1">DUF7344 domain-containing protein</fullName>
    </recommendedName>
</protein>
<comment type="caution">
    <text evidence="2">The sequence shown here is derived from an EMBL/GenBank/DDBJ whole genome shotgun (WGS) entry which is preliminary data.</text>
</comment>
<dbReference type="Proteomes" id="UP001597119">
    <property type="component" value="Unassembled WGS sequence"/>
</dbReference>
<reference evidence="2 3" key="1">
    <citation type="journal article" date="2019" name="Int. J. Syst. Evol. Microbiol.">
        <title>The Global Catalogue of Microorganisms (GCM) 10K type strain sequencing project: providing services to taxonomists for standard genome sequencing and annotation.</title>
        <authorList>
            <consortium name="The Broad Institute Genomics Platform"/>
            <consortium name="The Broad Institute Genome Sequencing Center for Infectious Disease"/>
            <person name="Wu L."/>
            <person name="Ma J."/>
        </authorList>
    </citation>
    <scope>NUCLEOTIDE SEQUENCE [LARGE SCALE GENOMIC DNA]</scope>
    <source>
        <strain evidence="2 3">CGMCC 1.12125</strain>
    </source>
</reference>
<dbReference type="AlphaFoldDB" id="A0ABD6CHL3"/>
<gene>
    <name evidence="2" type="ORF">ACFR9U_18170</name>
</gene>
<evidence type="ECO:0000313" key="2">
    <source>
        <dbReference type="EMBL" id="MFD1588908.1"/>
    </source>
</evidence>
<dbReference type="EMBL" id="JBHUDJ010000014">
    <property type="protein sequence ID" value="MFD1588908.1"/>
    <property type="molecule type" value="Genomic_DNA"/>
</dbReference>
<accession>A0ABD6CHL3</accession>
<dbReference type="Gene3D" id="1.10.10.10">
    <property type="entry name" value="Winged helix-like DNA-binding domain superfamily/Winged helix DNA-binding domain"/>
    <property type="match status" value="1"/>
</dbReference>
<dbReference type="RefSeq" id="WP_247378561.1">
    <property type="nucleotide sequence ID" value="NZ_JALLGV010000005.1"/>
</dbReference>
<name>A0ABD6CHL3_9EURY</name>
<keyword evidence="3" id="KW-1185">Reference proteome</keyword>
<sequence length="395" mass="43400">MTDLISVQGPARRPLPATDAFDLLANRRTRKVLATLREQTGGVTKQDLATIVASRERDTALHEVTTEQRRTVLTSLHHKHLPKLRENELVDVDDEGLVVPSDTSALSGNTLVSAALDLPADDDAKDVTFEALASEVRRTLIETLRTDGVATVQTLVETVTRNSDLSETDAVVALTHTHLPKLDGHGVVSYDRATERVSYEGLPVDDETALTLLDVVPEFDAETTETAKTVVPESADVWTIRGRENVVGRGQQLFDRAEDELFLMLTTDGLLEPGCLEKLHDALDRGVDVYLGSQTKAVRDLVREEAPSVTIWEPQLNWLNLPPTHETLGRLVMVDREAVMLGTLGERRDDGVYTERALTGEGHANPLVILMREALGARLDHLDGQSDDVLSQLPL</sequence>
<feature type="domain" description="DUF7344" evidence="1">
    <location>
        <begin position="21"/>
        <end position="96"/>
    </location>
</feature>
<dbReference type="InterPro" id="IPR036388">
    <property type="entry name" value="WH-like_DNA-bd_sf"/>
</dbReference>
<evidence type="ECO:0000313" key="3">
    <source>
        <dbReference type="Proteomes" id="UP001597119"/>
    </source>
</evidence>
<dbReference type="InterPro" id="IPR055768">
    <property type="entry name" value="DUF7344"/>
</dbReference>
<dbReference type="Pfam" id="PF24035">
    <property type="entry name" value="DUF7344"/>
    <property type="match status" value="2"/>
</dbReference>